<evidence type="ECO:0000259" key="2">
    <source>
        <dbReference type="Pfam" id="PF00021"/>
    </source>
</evidence>
<dbReference type="Gene3D" id="2.10.60.10">
    <property type="entry name" value="CD59"/>
    <property type="match status" value="1"/>
</dbReference>
<reference evidence="3" key="1">
    <citation type="submission" date="2025-08" db="UniProtKB">
        <authorList>
            <consortium name="Ensembl"/>
        </authorList>
    </citation>
    <scope>IDENTIFICATION</scope>
</reference>
<protein>
    <recommendedName>
        <fullName evidence="2">UPAR/Ly6 domain-containing protein</fullName>
    </recommendedName>
</protein>
<evidence type="ECO:0000256" key="1">
    <source>
        <dbReference type="SAM" id="SignalP"/>
    </source>
</evidence>
<feature type="chain" id="PRO_5034709585" description="UPAR/Ly6 domain-containing protein" evidence="1">
    <location>
        <begin position="23"/>
        <end position="146"/>
    </location>
</feature>
<dbReference type="AlphaFoldDB" id="A0A8C7DN77"/>
<keyword evidence="4" id="KW-1185">Reference proteome</keyword>
<feature type="domain" description="UPAR/Ly6" evidence="2">
    <location>
        <begin position="38"/>
        <end position="121"/>
    </location>
</feature>
<dbReference type="InterPro" id="IPR045860">
    <property type="entry name" value="Snake_toxin-like_sf"/>
</dbReference>
<organism evidence="3 4">
    <name type="scientific">Oncorhynchus kisutch</name>
    <name type="common">Coho salmon</name>
    <name type="synonym">Salmo kisutch</name>
    <dbReference type="NCBI Taxonomy" id="8019"/>
    <lineage>
        <taxon>Eukaryota</taxon>
        <taxon>Metazoa</taxon>
        <taxon>Chordata</taxon>
        <taxon>Craniata</taxon>
        <taxon>Vertebrata</taxon>
        <taxon>Euteleostomi</taxon>
        <taxon>Actinopterygii</taxon>
        <taxon>Neopterygii</taxon>
        <taxon>Teleostei</taxon>
        <taxon>Protacanthopterygii</taxon>
        <taxon>Salmoniformes</taxon>
        <taxon>Salmonidae</taxon>
        <taxon>Salmoninae</taxon>
        <taxon>Oncorhynchus</taxon>
    </lineage>
</organism>
<evidence type="ECO:0000313" key="4">
    <source>
        <dbReference type="Proteomes" id="UP000694557"/>
    </source>
</evidence>
<proteinExistence type="predicted"/>
<dbReference type="InterPro" id="IPR016054">
    <property type="entry name" value="LY6_UPA_recep-like"/>
</dbReference>
<feature type="signal peptide" evidence="1">
    <location>
        <begin position="1"/>
        <end position="22"/>
    </location>
</feature>
<dbReference type="Pfam" id="PF00021">
    <property type="entry name" value="UPAR_LY6"/>
    <property type="match status" value="1"/>
</dbReference>
<reference evidence="3" key="2">
    <citation type="submission" date="2025-09" db="UniProtKB">
        <authorList>
            <consortium name="Ensembl"/>
        </authorList>
    </citation>
    <scope>IDENTIFICATION</scope>
</reference>
<dbReference type="GeneTree" id="ENSGT00910000144740"/>
<evidence type="ECO:0000313" key="3">
    <source>
        <dbReference type="Ensembl" id="ENSOKIP00005020225.1"/>
    </source>
</evidence>
<dbReference type="Proteomes" id="UP000694557">
    <property type="component" value="Unassembled WGS sequence"/>
</dbReference>
<keyword evidence="1" id="KW-0732">Signal</keyword>
<dbReference type="Ensembl" id="ENSOKIT00005021540.1">
    <property type="protein sequence ID" value="ENSOKIP00005020225.1"/>
    <property type="gene ID" value="ENSOKIG00005008949.1"/>
</dbReference>
<name>A0A8C7DN77_ONCKI</name>
<accession>A0A8C7DN77</accession>
<dbReference type="SUPFAM" id="SSF57302">
    <property type="entry name" value="Snake toxin-like"/>
    <property type="match status" value="1"/>
</dbReference>
<sequence>MFSQVLLPIYYIIICIVLHCTAHDSSTSLASPPCATAQSLTCKQCSVGIFWTCLFPTNMVCDNSTLNCYTGEAKLNAIGFLKLHTCGCLDTDLCGKTTAATIQGAGVTSSFSCCQTDLCNRASSVHVSVTVALSAALLAWWNQTGK</sequence>